<dbReference type="AlphaFoldDB" id="A0A9D4B058"/>
<comment type="caution">
    <text evidence="1">The sequence shown here is derived from an EMBL/GenBank/DDBJ whole genome shotgun (WGS) entry which is preliminary data.</text>
</comment>
<evidence type="ECO:0000313" key="1">
    <source>
        <dbReference type="EMBL" id="KAH1175260.1"/>
    </source>
</evidence>
<dbReference type="Proteomes" id="UP000827986">
    <property type="component" value="Unassembled WGS sequence"/>
</dbReference>
<accession>A0A9D4B058</accession>
<sequence>MLWPGPGPDGGVGAGMKGTCRWGWGSSSPRRFSALCGHCQRQGVAGTGFGGSIEVLARSQCVPGSPQACLSGAVEGGGVARAHKQEGSSPQLPPHPKQHFPCPCPDVGLAELASSRSPRPELAGCPALCRQERTRRCPATGRCCSLPAASAA</sequence>
<reference evidence="1" key="1">
    <citation type="submission" date="2021-09" db="EMBL/GenBank/DDBJ databases">
        <title>The genome of Mauremys mutica provides insights into the evolution of semi-aquatic lifestyle.</title>
        <authorList>
            <person name="Gong S."/>
            <person name="Gao Y."/>
        </authorList>
    </citation>
    <scope>NUCLEOTIDE SEQUENCE</scope>
    <source>
        <strain evidence="1">MM-2020</strain>
        <tissue evidence="1">Muscle</tissue>
    </source>
</reference>
<protein>
    <submittedName>
        <fullName evidence="1">Uncharacterized protein</fullName>
    </submittedName>
</protein>
<evidence type="ECO:0000313" key="2">
    <source>
        <dbReference type="Proteomes" id="UP000827986"/>
    </source>
</evidence>
<proteinExistence type="predicted"/>
<keyword evidence="2" id="KW-1185">Reference proteome</keyword>
<name>A0A9D4B058_9SAUR</name>
<organism evidence="1 2">
    <name type="scientific">Mauremys mutica</name>
    <name type="common">yellowpond turtle</name>
    <dbReference type="NCBI Taxonomy" id="74926"/>
    <lineage>
        <taxon>Eukaryota</taxon>
        <taxon>Metazoa</taxon>
        <taxon>Chordata</taxon>
        <taxon>Craniata</taxon>
        <taxon>Vertebrata</taxon>
        <taxon>Euteleostomi</taxon>
        <taxon>Archelosauria</taxon>
        <taxon>Testudinata</taxon>
        <taxon>Testudines</taxon>
        <taxon>Cryptodira</taxon>
        <taxon>Durocryptodira</taxon>
        <taxon>Testudinoidea</taxon>
        <taxon>Geoemydidae</taxon>
        <taxon>Geoemydinae</taxon>
        <taxon>Mauremys</taxon>
    </lineage>
</organism>
<gene>
    <name evidence="1" type="ORF">KIL84_021674</name>
</gene>
<dbReference type="EMBL" id="JAHDVG010000478">
    <property type="protein sequence ID" value="KAH1175260.1"/>
    <property type="molecule type" value="Genomic_DNA"/>
</dbReference>